<dbReference type="Proteomes" id="UP001148629">
    <property type="component" value="Unassembled WGS sequence"/>
</dbReference>
<dbReference type="EMBL" id="JANRMS010000120">
    <property type="protein sequence ID" value="KAJ3546250.1"/>
    <property type="molecule type" value="Genomic_DNA"/>
</dbReference>
<keyword evidence="2" id="KW-1185">Reference proteome</keyword>
<protein>
    <submittedName>
        <fullName evidence="1">Uncharacterized protein</fullName>
    </submittedName>
</protein>
<gene>
    <name evidence="1" type="ORF">NM208_g2099</name>
</gene>
<evidence type="ECO:0000313" key="1">
    <source>
        <dbReference type="EMBL" id="KAJ3546250.1"/>
    </source>
</evidence>
<evidence type="ECO:0000313" key="2">
    <source>
        <dbReference type="Proteomes" id="UP001148629"/>
    </source>
</evidence>
<accession>A0ACC1STM1</accession>
<name>A0ACC1STM1_9HYPO</name>
<reference evidence="1" key="1">
    <citation type="submission" date="2022-08" db="EMBL/GenBank/DDBJ databases">
        <title>Genome Sequence of Fusarium decemcellulare.</title>
        <authorList>
            <person name="Buettner E."/>
        </authorList>
    </citation>
    <scope>NUCLEOTIDE SEQUENCE</scope>
    <source>
        <strain evidence="1">Babe19</strain>
    </source>
</reference>
<proteinExistence type="predicted"/>
<sequence length="242" mass="26288">MMFKNLVVFALAAPALVVASLPGLFSRDGPSAFCKARLAKRGVYHGDRNGKYFQNSLQTEINWGTTPPWDALDHLHKQCEDDNICPPKVEVPTQIVSGDDIHDATITITIPEFTSQSKKKTKQFIELLKAVSAGHGNKHTYQVKKKKYHPNKTGCCPPVGCCICDAGDPESADQYHQTNVINVIARDDDHDLHGQFEVRVSVSLNVDGDDQMCEDLTTIGSAVAGAVSGIAGGLFTLFSLTC</sequence>
<comment type="caution">
    <text evidence="1">The sequence shown here is derived from an EMBL/GenBank/DDBJ whole genome shotgun (WGS) entry which is preliminary data.</text>
</comment>
<organism evidence="1 2">
    <name type="scientific">Fusarium decemcellulare</name>
    <dbReference type="NCBI Taxonomy" id="57161"/>
    <lineage>
        <taxon>Eukaryota</taxon>
        <taxon>Fungi</taxon>
        <taxon>Dikarya</taxon>
        <taxon>Ascomycota</taxon>
        <taxon>Pezizomycotina</taxon>
        <taxon>Sordariomycetes</taxon>
        <taxon>Hypocreomycetidae</taxon>
        <taxon>Hypocreales</taxon>
        <taxon>Nectriaceae</taxon>
        <taxon>Fusarium</taxon>
        <taxon>Fusarium decemcellulare species complex</taxon>
    </lineage>
</organism>